<dbReference type="SUPFAM" id="SSF53187">
    <property type="entry name" value="Zn-dependent exopeptidases"/>
    <property type="match status" value="1"/>
</dbReference>
<dbReference type="SMART" id="SM00287">
    <property type="entry name" value="SH3b"/>
    <property type="match status" value="2"/>
</dbReference>
<dbReference type="SMART" id="SM00646">
    <property type="entry name" value="Ami_3"/>
    <property type="match status" value="1"/>
</dbReference>
<evidence type="ECO:0000256" key="2">
    <source>
        <dbReference type="ARBA" id="ARBA00023316"/>
    </source>
</evidence>
<evidence type="ECO:0000259" key="4">
    <source>
        <dbReference type="PROSITE" id="PS51781"/>
    </source>
</evidence>
<dbReference type="Gene3D" id="3.40.630.40">
    <property type="entry name" value="Zn-dependent exopeptidases"/>
    <property type="match status" value="1"/>
</dbReference>
<dbReference type="PANTHER" id="PTHR30404">
    <property type="entry name" value="N-ACETYLMURAMOYL-L-ALANINE AMIDASE"/>
    <property type="match status" value="1"/>
</dbReference>
<keyword evidence="6" id="KW-1185">Reference proteome</keyword>
<gene>
    <name evidence="5" type="ORF">P9989_18135</name>
</gene>
<keyword evidence="2" id="KW-0961">Cell wall biogenesis/degradation</keyword>
<evidence type="ECO:0000256" key="3">
    <source>
        <dbReference type="SAM" id="SignalP"/>
    </source>
</evidence>
<dbReference type="PROSITE" id="PS51781">
    <property type="entry name" value="SH3B"/>
    <property type="match status" value="2"/>
</dbReference>
<dbReference type="EMBL" id="CP121671">
    <property type="protein sequence ID" value="WFT74255.1"/>
    <property type="molecule type" value="Genomic_DNA"/>
</dbReference>
<dbReference type="EC" id="3.5.1.28" evidence="5"/>
<dbReference type="PANTHER" id="PTHR30404:SF0">
    <property type="entry name" value="N-ACETYLMURAMOYL-L-ALANINE AMIDASE AMIC"/>
    <property type="match status" value="1"/>
</dbReference>
<name>A0ABY8J0G9_9BACI</name>
<reference evidence="5 6" key="1">
    <citation type="submission" date="2023-04" db="EMBL/GenBank/DDBJ databases">
        <title>Genome sequence of Halobacillus naozhouensis KACC 21980.</title>
        <authorList>
            <person name="Kim S."/>
            <person name="Heo J."/>
            <person name="Kwon S.-W."/>
        </authorList>
    </citation>
    <scope>NUCLEOTIDE SEQUENCE [LARGE SCALE GENOMIC DNA]</scope>
    <source>
        <strain evidence="5 6">KCTC 13234</strain>
    </source>
</reference>
<dbReference type="InterPro" id="IPR050695">
    <property type="entry name" value="N-acetylmuramoyl_amidase_3"/>
</dbReference>
<dbReference type="InterPro" id="IPR017293">
    <property type="entry name" value="N-acetylmuramoyl-L-ala_amidase"/>
</dbReference>
<feature type="signal peptide" evidence="3">
    <location>
        <begin position="1"/>
        <end position="28"/>
    </location>
</feature>
<sequence length="347" mass="37457">MRKSGFTLMVACLSLMMAFAFLTPKVVAEEGTTYRVEATNLNVRSGPGLEASVIGSLDDEALVTVYEHRFGWARINYDGQEGWVAGYYLVETDSSSSSGGQVTVGVDAAHLRTGPGTGYESLGLVYRGDTFTSIEKSSDWVHVQLSNGSTGWIAGWLVKGGSSSQPPSSSSLEGINVVLDAGHGGYDPGAVGYYGGNEKNMTLPTAQVVSDQLEQAGANVIMTRSSDRYLSLEERVAISHDYNTHAFISLHYNSSIYSNARGISTYYYSNTDKGLADQVQDQLIAHTGLQNDGVKFGDFHVLRENNDTSILVELGFLSNPIEVEKLKTAAYKANVAEAITQGLMDYF</sequence>
<dbReference type="Proteomes" id="UP001221597">
    <property type="component" value="Chromosome"/>
</dbReference>
<evidence type="ECO:0000313" key="5">
    <source>
        <dbReference type="EMBL" id="WFT74255.1"/>
    </source>
</evidence>
<evidence type="ECO:0000256" key="1">
    <source>
        <dbReference type="ARBA" id="ARBA00022801"/>
    </source>
</evidence>
<dbReference type="InterPro" id="IPR002508">
    <property type="entry name" value="MurNAc-LAA_cat"/>
</dbReference>
<dbReference type="RefSeq" id="WP_283076256.1">
    <property type="nucleotide sequence ID" value="NZ_CP121671.1"/>
</dbReference>
<dbReference type="Gene3D" id="2.30.30.40">
    <property type="entry name" value="SH3 Domains"/>
    <property type="match status" value="2"/>
</dbReference>
<dbReference type="GO" id="GO:0008745">
    <property type="term" value="F:N-acetylmuramoyl-L-alanine amidase activity"/>
    <property type="evidence" value="ECO:0007669"/>
    <property type="project" value="UniProtKB-EC"/>
</dbReference>
<dbReference type="Pfam" id="PF08239">
    <property type="entry name" value="SH3_3"/>
    <property type="match status" value="2"/>
</dbReference>
<feature type="domain" description="SH3b" evidence="4">
    <location>
        <begin position="31"/>
        <end position="93"/>
    </location>
</feature>
<organism evidence="5 6">
    <name type="scientific">Halobacillus naozhouensis</name>
    <dbReference type="NCBI Taxonomy" id="554880"/>
    <lineage>
        <taxon>Bacteria</taxon>
        <taxon>Bacillati</taxon>
        <taxon>Bacillota</taxon>
        <taxon>Bacilli</taxon>
        <taxon>Bacillales</taxon>
        <taxon>Bacillaceae</taxon>
        <taxon>Halobacillus</taxon>
    </lineage>
</organism>
<feature type="domain" description="SH3b" evidence="4">
    <location>
        <begin position="97"/>
        <end position="161"/>
    </location>
</feature>
<accession>A0ABY8J0G9</accession>
<keyword evidence="1 5" id="KW-0378">Hydrolase</keyword>
<dbReference type="InterPro" id="IPR003646">
    <property type="entry name" value="SH3-like_bac-type"/>
</dbReference>
<evidence type="ECO:0000313" key="6">
    <source>
        <dbReference type="Proteomes" id="UP001221597"/>
    </source>
</evidence>
<keyword evidence="3" id="KW-0732">Signal</keyword>
<protein>
    <submittedName>
        <fullName evidence="5">N-acetylmuramoyl-L-alanine amidase</fullName>
        <ecNumber evidence="5">3.5.1.28</ecNumber>
    </submittedName>
</protein>
<dbReference type="Pfam" id="PF01520">
    <property type="entry name" value="Amidase_3"/>
    <property type="match status" value="1"/>
</dbReference>
<dbReference type="CDD" id="cd02696">
    <property type="entry name" value="MurNAc-LAA"/>
    <property type="match status" value="1"/>
</dbReference>
<feature type="chain" id="PRO_5047037967" evidence="3">
    <location>
        <begin position="29"/>
        <end position="347"/>
    </location>
</feature>
<proteinExistence type="predicted"/>
<dbReference type="PIRSF" id="PIRSF037846">
    <property type="entry name" value="Autolysin_YrvJ_prd"/>
    <property type="match status" value="1"/>
</dbReference>